<dbReference type="EMBL" id="AZDU01000002">
    <property type="protein sequence ID" value="KRL03693.1"/>
    <property type="molecule type" value="Genomic_DNA"/>
</dbReference>
<reference evidence="2 3" key="1">
    <citation type="journal article" date="2015" name="Genome Announc.">
        <title>Expanding the biotechnology potential of lactobacilli through comparative genomics of 213 strains and associated genera.</title>
        <authorList>
            <person name="Sun Z."/>
            <person name="Harris H.M."/>
            <person name="McCann A."/>
            <person name="Guo C."/>
            <person name="Argimon S."/>
            <person name="Zhang W."/>
            <person name="Yang X."/>
            <person name="Jeffery I.B."/>
            <person name="Cooney J.C."/>
            <person name="Kagawa T.F."/>
            <person name="Liu W."/>
            <person name="Song Y."/>
            <person name="Salvetti E."/>
            <person name="Wrobel A."/>
            <person name="Rasinkangas P."/>
            <person name="Parkhill J."/>
            <person name="Rea M.C."/>
            <person name="O'Sullivan O."/>
            <person name="Ritari J."/>
            <person name="Douillard F.P."/>
            <person name="Paul Ross R."/>
            <person name="Yang R."/>
            <person name="Briner A.E."/>
            <person name="Felis G.E."/>
            <person name="de Vos W.M."/>
            <person name="Barrangou R."/>
            <person name="Klaenhammer T.R."/>
            <person name="Caufield P.W."/>
            <person name="Cui Y."/>
            <person name="Zhang H."/>
            <person name="O'Toole P.W."/>
        </authorList>
    </citation>
    <scope>NUCLEOTIDE SEQUENCE [LARGE SCALE GENOMIC DNA]</scope>
    <source>
        <strain evidence="2 3">DSM 19284</strain>
    </source>
</reference>
<dbReference type="Proteomes" id="UP000051074">
    <property type="component" value="Unassembled WGS sequence"/>
</dbReference>
<dbReference type="PROSITE" id="PS51671">
    <property type="entry name" value="ACT"/>
    <property type="match status" value="1"/>
</dbReference>
<dbReference type="PIRSF" id="PIRSF025624">
    <property type="entry name" value="ACT_PheB"/>
    <property type="match status" value="1"/>
</dbReference>
<dbReference type="InterPro" id="IPR045865">
    <property type="entry name" value="ACT-like_dom_sf"/>
</dbReference>
<organism evidence="2 3">
    <name type="scientific">Lactobacillus equicursoris DSM 19284 = JCM 14600 = CIP 110162</name>
    <dbReference type="NCBI Taxonomy" id="1293597"/>
    <lineage>
        <taxon>Bacteria</taxon>
        <taxon>Bacillati</taxon>
        <taxon>Bacillota</taxon>
        <taxon>Bacilli</taxon>
        <taxon>Lactobacillales</taxon>
        <taxon>Lactobacillaceae</taxon>
        <taxon>Lactobacillus</taxon>
    </lineage>
</organism>
<dbReference type="STRING" id="1293597.FC20_GL000586"/>
<dbReference type="Gene3D" id="3.30.70.260">
    <property type="match status" value="1"/>
</dbReference>
<feature type="domain" description="ACT" evidence="1">
    <location>
        <begin position="85"/>
        <end position="160"/>
    </location>
</feature>
<accession>A0A0R1M667</accession>
<protein>
    <submittedName>
        <fullName evidence="2">ACT domain protein</fullName>
    </submittedName>
</protein>
<dbReference type="NCBIfam" id="NF003361">
    <property type="entry name" value="PRK04435.1"/>
    <property type="match status" value="1"/>
</dbReference>
<comment type="caution">
    <text evidence="2">The sequence shown here is derived from an EMBL/GenBank/DDBJ whole genome shotgun (WGS) entry which is preliminary data.</text>
</comment>
<evidence type="ECO:0000259" key="1">
    <source>
        <dbReference type="PROSITE" id="PS51671"/>
    </source>
</evidence>
<dbReference type="eggNOG" id="COG4492">
    <property type="taxonomic scope" value="Bacteria"/>
</dbReference>
<evidence type="ECO:0000313" key="2">
    <source>
        <dbReference type="EMBL" id="KRL03693.1"/>
    </source>
</evidence>
<keyword evidence="3" id="KW-1185">Reference proteome</keyword>
<dbReference type="PATRIC" id="fig|1293597.4.peg.658"/>
<sequence length="161" mass="18136">MPVFIKQKLKRNVEEKVVADYLYVHKKILPDYLEKVIRARELLEGKEAATVTEAAERVGISRNTYYRYKDYVFRPKEMTTSHQAVFSILLSDEPGALASVITCITNQGASILTISQAIPLQHQASVLMSLDLSQMEASLEKLTADLKRLKVVKNLQLAGIE</sequence>
<evidence type="ECO:0000313" key="3">
    <source>
        <dbReference type="Proteomes" id="UP000051074"/>
    </source>
</evidence>
<name>A0A0R1M667_9LACO</name>
<dbReference type="InterPro" id="IPR008310">
    <property type="entry name" value="UPF0735_ACT_dom-cont"/>
</dbReference>
<gene>
    <name evidence="2" type="ORF">FC20_GL000586</name>
</gene>
<dbReference type="InterPro" id="IPR002912">
    <property type="entry name" value="ACT_dom"/>
</dbReference>
<dbReference type="AlphaFoldDB" id="A0A0R1M667"/>
<proteinExistence type="predicted"/>
<dbReference type="Pfam" id="PF13291">
    <property type="entry name" value="ACT_4"/>
    <property type="match status" value="1"/>
</dbReference>
<dbReference type="SUPFAM" id="SSF55021">
    <property type="entry name" value="ACT-like"/>
    <property type="match status" value="1"/>
</dbReference>